<dbReference type="EMBL" id="JAOQIO010000107">
    <property type="protein sequence ID" value="MCU6796736.1"/>
    <property type="molecule type" value="Genomic_DNA"/>
</dbReference>
<organism evidence="3 4">
    <name type="scientific">Paenibacillus baimaensis</name>
    <dbReference type="NCBI Taxonomy" id="2982185"/>
    <lineage>
        <taxon>Bacteria</taxon>
        <taxon>Bacillati</taxon>
        <taxon>Bacillota</taxon>
        <taxon>Bacilli</taxon>
        <taxon>Bacillales</taxon>
        <taxon>Paenibacillaceae</taxon>
        <taxon>Paenibacillus</taxon>
    </lineage>
</organism>
<dbReference type="InterPro" id="IPR037171">
    <property type="entry name" value="NagB/RpiA_transferase-like"/>
</dbReference>
<evidence type="ECO:0000313" key="4">
    <source>
        <dbReference type="Proteomes" id="UP001652445"/>
    </source>
</evidence>
<dbReference type="CDD" id="cd01399">
    <property type="entry name" value="GlcN6P_deaminase"/>
    <property type="match status" value="1"/>
</dbReference>
<dbReference type="InterPro" id="IPR004547">
    <property type="entry name" value="Glucosamine6P_isomerase"/>
</dbReference>
<name>A0ABT2URV4_9BACL</name>
<proteinExistence type="predicted"/>
<reference evidence="3 4" key="1">
    <citation type="submission" date="2022-09" db="EMBL/GenBank/DDBJ databases">
        <authorList>
            <person name="Han X.L."/>
            <person name="Wang Q."/>
            <person name="Lu T."/>
        </authorList>
    </citation>
    <scope>NUCLEOTIDE SEQUENCE [LARGE SCALE GENOMIC DNA]</scope>
    <source>
        <strain evidence="3 4">WQ 127069</strain>
    </source>
</reference>
<gene>
    <name evidence="3" type="ORF">OB236_31880</name>
</gene>
<dbReference type="PANTHER" id="PTHR11280:SF6">
    <property type="entry name" value="GLUCOSAMINE-6-PHOSPHATE ISOMERASE NAGB"/>
    <property type="match status" value="1"/>
</dbReference>
<dbReference type="Proteomes" id="UP001652445">
    <property type="component" value="Unassembled WGS sequence"/>
</dbReference>
<dbReference type="PANTHER" id="PTHR11280">
    <property type="entry name" value="GLUCOSAMINE-6-PHOSPHATE ISOMERASE"/>
    <property type="match status" value="1"/>
</dbReference>
<sequence>MNVYRGRRELGAAAGRQAAQAVRKRLAEQERVRIVFAAAPSQNEFLEQLSREEGLDWERITAFHMDEYIGLPQGSPQRFAEFLKSSIFDKVNPGVVHLIDGSLDAEMECHRYAELLQEAPIDFVFLGIGENGHIAFNDPPVADFADLAIIKPIVLEDACRQQQVNDGCFPELQSVPTHALTLTIPALMSASELFCMVPGLTKREAVHRTLNMPITTANPSTILRTHPSCTLYVDQDSFGESLLSVLSK</sequence>
<evidence type="ECO:0000259" key="2">
    <source>
        <dbReference type="Pfam" id="PF01182"/>
    </source>
</evidence>
<dbReference type="SUPFAM" id="SSF100950">
    <property type="entry name" value="NagB/RpiA/CoA transferase-like"/>
    <property type="match status" value="1"/>
</dbReference>
<keyword evidence="1" id="KW-0119">Carbohydrate metabolism</keyword>
<dbReference type="InterPro" id="IPR006148">
    <property type="entry name" value="Glc/Gal-6P_isomerase"/>
</dbReference>
<feature type="domain" description="Glucosamine/galactosamine-6-phosphate isomerase" evidence="2">
    <location>
        <begin position="8"/>
        <end position="135"/>
    </location>
</feature>
<keyword evidence="4" id="KW-1185">Reference proteome</keyword>
<evidence type="ECO:0000313" key="3">
    <source>
        <dbReference type="EMBL" id="MCU6796736.1"/>
    </source>
</evidence>
<dbReference type="Gene3D" id="3.40.50.1360">
    <property type="match status" value="1"/>
</dbReference>
<evidence type="ECO:0000256" key="1">
    <source>
        <dbReference type="ARBA" id="ARBA00023277"/>
    </source>
</evidence>
<dbReference type="Pfam" id="PF01182">
    <property type="entry name" value="Glucosamine_iso"/>
    <property type="match status" value="1"/>
</dbReference>
<comment type="caution">
    <text evidence="3">The sequence shown here is derived from an EMBL/GenBank/DDBJ whole genome shotgun (WGS) entry which is preliminary data.</text>
</comment>
<protein>
    <submittedName>
        <fullName evidence="3">Glucosamine-6-phosphate deaminase</fullName>
    </submittedName>
</protein>
<accession>A0ABT2URV4</accession>